<comment type="caution">
    <text evidence="2">The sequence shown here is derived from an EMBL/GenBank/DDBJ whole genome shotgun (WGS) entry which is preliminary data.</text>
</comment>
<gene>
    <name evidence="2" type="ORF">MMEN_LOCUS20971</name>
</gene>
<sequence length="77" mass="8411">MPVVRRRALSWLENQTQVARFQQPIVFELEGFNVAPGQGPFLFFLALLAYLLVLLGNGVVASVIPPSPRASACTPMV</sequence>
<name>A0A8S4BYQ8_9TELE</name>
<keyword evidence="1" id="KW-1133">Transmembrane helix</keyword>
<evidence type="ECO:0000313" key="3">
    <source>
        <dbReference type="Proteomes" id="UP000677803"/>
    </source>
</evidence>
<reference evidence="2" key="1">
    <citation type="submission" date="2021-05" db="EMBL/GenBank/DDBJ databases">
        <authorList>
            <person name="Tigano A."/>
        </authorList>
    </citation>
    <scope>NUCLEOTIDE SEQUENCE</scope>
</reference>
<feature type="transmembrane region" description="Helical" evidence="1">
    <location>
        <begin position="41"/>
        <end position="64"/>
    </location>
</feature>
<keyword evidence="1" id="KW-0812">Transmembrane</keyword>
<dbReference type="EMBL" id="CAJRST010039999">
    <property type="protein sequence ID" value="CAG6018090.1"/>
    <property type="molecule type" value="Genomic_DNA"/>
</dbReference>
<evidence type="ECO:0000313" key="2">
    <source>
        <dbReference type="EMBL" id="CAG6018090.1"/>
    </source>
</evidence>
<protein>
    <submittedName>
        <fullName evidence="2">(Atlantic silverside) hypothetical protein</fullName>
    </submittedName>
</protein>
<organism evidence="2 3">
    <name type="scientific">Menidia menidia</name>
    <name type="common">Atlantic silverside</name>
    <dbReference type="NCBI Taxonomy" id="238744"/>
    <lineage>
        <taxon>Eukaryota</taxon>
        <taxon>Metazoa</taxon>
        <taxon>Chordata</taxon>
        <taxon>Craniata</taxon>
        <taxon>Vertebrata</taxon>
        <taxon>Euteleostomi</taxon>
        <taxon>Actinopterygii</taxon>
        <taxon>Neopterygii</taxon>
        <taxon>Teleostei</taxon>
        <taxon>Neoteleostei</taxon>
        <taxon>Acanthomorphata</taxon>
        <taxon>Ovalentaria</taxon>
        <taxon>Atherinomorphae</taxon>
        <taxon>Atheriniformes</taxon>
        <taxon>Atherinopsidae</taxon>
        <taxon>Menidiinae</taxon>
        <taxon>Menidia</taxon>
    </lineage>
</organism>
<keyword evidence="3" id="KW-1185">Reference proteome</keyword>
<dbReference type="AlphaFoldDB" id="A0A8S4BYQ8"/>
<keyword evidence="1" id="KW-0472">Membrane</keyword>
<dbReference type="Proteomes" id="UP000677803">
    <property type="component" value="Unassembled WGS sequence"/>
</dbReference>
<proteinExistence type="predicted"/>
<accession>A0A8S4BYQ8</accession>
<evidence type="ECO:0000256" key="1">
    <source>
        <dbReference type="SAM" id="Phobius"/>
    </source>
</evidence>